<organism evidence="8 9">
    <name type="scientific">Tothia fuscella</name>
    <dbReference type="NCBI Taxonomy" id="1048955"/>
    <lineage>
        <taxon>Eukaryota</taxon>
        <taxon>Fungi</taxon>
        <taxon>Dikarya</taxon>
        <taxon>Ascomycota</taxon>
        <taxon>Pezizomycotina</taxon>
        <taxon>Dothideomycetes</taxon>
        <taxon>Pleosporomycetidae</taxon>
        <taxon>Venturiales</taxon>
        <taxon>Cylindrosympodiaceae</taxon>
        <taxon>Tothia</taxon>
    </lineage>
</organism>
<dbReference type="PANTHER" id="PTHR42940:SF8">
    <property type="entry name" value="VACUOLAR PROTEIN SORTING-ASSOCIATED PROTEIN 11"/>
    <property type="match status" value="1"/>
</dbReference>
<dbReference type="SMART" id="SM00829">
    <property type="entry name" value="PKS_ER"/>
    <property type="match status" value="1"/>
</dbReference>
<evidence type="ECO:0000313" key="9">
    <source>
        <dbReference type="Proteomes" id="UP000800235"/>
    </source>
</evidence>
<evidence type="ECO:0000256" key="6">
    <source>
        <dbReference type="ARBA" id="ARBA00023027"/>
    </source>
</evidence>
<dbReference type="InterPro" id="IPR036291">
    <property type="entry name" value="NAD(P)-bd_dom_sf"/>
</dbReference>
<dbReference type="FunFam" id="3.40.50.720:FF:000039">
    <property type="entry name" value="Alcohol dehydrogenase AdhP"/>
    <property type="match status" value="1"/>
</dbReference>
<dbReference type="GO" id="GO:0046872">
    <property type="term" value="F:metal ion binding"/>
    <property type="evidence" value="ECO:0007669"/>
    <property type="project" value="UniProtKB-KW"/>
</dbReference>
<evidence type="ECO:0000256" key="2">
    <source>
        <dbReference type="ARBA" id="ARBA00008072"/>
    </source>
</evidence>
<dbReference type="Pfam" id="PF08240">
    <property type="entry name" value="ADH_N"/>
    <property type="match status" value="1"/>
</dbReference>
<feature type="domain" description="Enoyl reductase (ER)" evidence="7">
    <location>
        <begin position="8"/>
        <end position="333"/>
    </location>
</feature>
<evidence type="ECO:0000256" key="5">
    <source>
        <dbReference type="ARBA" id="ARBA00023002"/>
    </source>
</evidence>
<dbReference type="InterPro" id="IPR013149">
    <property type="entry name" value="ADH-like_C"/>
</dbReference>
<keyword evidence="9" id="KW-1185">Reference proteome</keyword>
<dbReference type="GO" id="GO:0004022">
    <property type="term" value="F:alcohol dehydrogenase (NAD+) activity"/>
    <property type="evidence" value="ECO:0007669"/>
    <property type="project" value="TreeGrafter"/>
</dbReference>
<keyword evidence="6" id="KW-0520">NAD</keyword>
<dbReference type="Proteomes" id="UP000800235">
    <property type="component" value="Unassembled WGS sequence"/>
</dbReference>
<dbReference type="SUPFAM" id="SSF51735">
    <property type="entry name" value="NAD(P)-binding Rossmann-fold domains"/>
    <property type="match status" value="1"/>
</dbReference>
<dbReference type="InterPro" id="IPR011032">
    <property type="entry name" value="GroES-like_sf"/>
</dbReference>
<comment type="caution">
    <text evidence="8">The sequence shown here is derived from an EMBL/GenBank/DDBJ whole genome shotgun (WGS) entry which is preliminary data.</text>
</comment>
<keyword evidence="3" id="KW-0479">Metal-binding</keyword>
<dbReference type="AlphaFoldDB" id="A0A9P4NRR2"/>
<dbReference type="EMBL" id="MU007039">
    <property type="protein sequence ID" value="KAF2430455.1"/>
    <property type="molecule type" value="Genomic_DNA"/>
</dbReference>
<reference evidence="8" key="1">
    <citation type="journal article" date="2020" name="Stud. Mycol.">
        <title>101 Dothideomycetes genomes: a test case for predicting lifestyles and emergence of pathogens.</title>
        <authorList>
            <person name="Haridas S."/>
            <person name="Albert R."/>
            <person name="Binder M."/>
            <person name="Bloem J."/>
            <person name="Labutti K."/>
            <person name="Salamov A."/>
            <person name="Andreopoulos B."/>
            <person name="Baker S."/>
            <person name="Barry K."/>
            <person name="Bills G."/>
            <person name="Bluhm B."/>
            <person name="Cannon C."/>
            <person name="Castanera R."/>
            <person name="Culley D."/>
            <person name="Daum C."/>
            <person name="Ezra D."/>
            <person name="Gonzalez J."/>
            <person name="Henrissat B."/>
            <person name="Kuo A."/>
            <person name="Liang C."/>
            <person name="Lipzen A."/>
            <person name="Lutzoni F."/>
            <person name="Magnuson J."/>
            <person name="Mondo S."/>
            <person name="Nolan M."/>
            <person name="Ohm R."/>
            <person name="Pangilinan J."/>
            <person name="Park H.-J."/>
            <person name="Ramirez L."/>
            <person name="Alfaro M."/>
            <person name="Sun H."/>
            <person name="Tritt A."/>
            <person name="Yoshinaga Y."/>
            <person name="Zwiers L.-H."/>
            <person name="Turgeon B."/>
            <person name="Goodwin S."/>
            <person name="Spatafora J."/>
            <person name="Crous P."/>
            <person name="Grigoriev I."/>
        </authorList>
    </citation>
    <scope>NUCLEOTIDE SEQUENCE</scope>
    <source>
        <strain evidence="8">CBS 130266</strain>
    </source>
</reference>
<dbReference type="Gene3D" id="3.40.50.720">
    <property type="entry name" value="NAD(P)-binding Rossmann-like Domain"/>
    <property type="match status" value="1"/>
</dbReference>
<dbReference type="Gene3D" id="3.90.180.10">
    <property type="entry name" value="Medium-chain alcohol dehydrogenases, catalytic domain"/>
    <property type="match status" value="1"/>
</dbReference>
<dbReference type="Pfam" id="PF00107">
    <property type="entry name" value="ADH_zinc_N"/>
    <property type="match status" value="1"/>
</dbReference>
<dbReference type="GO" id="GO:0005737">
    <property type="term" value="C:cytoplasm"/>
    <property type="evidence" value="ECO:0007669"/>
    <property type="project" value="TreeGrafter"/>
</dbReference>
<evidence type="ECO:0000259" key="7">
    <source>
        <dbReference type="SMART" id="SM00829"/>
    </source>
</evidence>
<gene>
    <name evidence="8" type="ORF">EJ08DRAFT_734225</name>
</gene>
<evidence type="ECO:0000313" key="8">
    <source>
        <dbReference type="EMBL" id="KAF2430455.1"/>
    </source>
</evidence>
<evidence type="ECO:0000256" key="3">
    <source>
        <dbReference type="ARBA" id="ARBA00022723"/>
    </source>
</evidence>
<keyword evidence="5" id="KW-0560">Oxidoreductase</keyword>
<keyword evidence="4" id="KW-0862">Zinc</keyword>
<dbReference type="OrthoDB" id="1879366at2759"/>
<dbReference type="PANTHER" id="PTHR42940">
    <property type="entry name" value="ALCOHOL DEHYDROGENASE 1-RELATED"/>
    <property type="match status" value="1"/>
</dbReference>
<accession>A0A9P4NRR2</accession>
<name>A0A9P4NRR2_9PEZI</name>
<sequence length="335" mass="35542">MKAGQWDNDAKKVVINDIPTPKPGPGQVLIKVTSASLCHSDLMDLHPPGSVITMGHEGVGVITELHQSVEDKGFKVGDRVGCGYFVGCCFKCQGCEVHPLLCSSGSNLKGGTADGFFAEYAVVDLEMLARMPDHMDLTKCAPIFCAGITAFHSVDSCELKPGDWLAVIGCGGLGQLATQYAKAMGYNVVGIDVNDATLAVCKAQGADAIFNSRSNQNYVEELKKLTGGGAHAAAVFSDVDAAYAGAPSVLRLNGLLMVVGLPKNPLSISALDLCIGKIRVKGESTSTAARMQKAVDFTCKHNILPEVEFRKLEELQQMVDEMQAGKSTKRMAVVF</sequence>
<dbReference type="InterPro" id="IPR013154">
    <property type="entry name" value="ADH-like_N"/>
</dbReference>
<evidence type="ECO:0000256" key="4">
    <source>
        <dbReference type="ARBA" id="ARBA00022833"/>
    </source>
</evidence>
<comment type="cofactor">
    <cofactor evidence="1">
        <name>Zn(2+)</name>
        <dbReference type="ChEBI" id="CHEBI:29105"/>
    </cofactor>
</comment>
<dbReference type="InterPro" id="IPR020843">
    <property type="entry name" value="ER"/>
</dbReference>
<dbReference type="SUPFAM" id="SSF50129">
    <property type="entry name" value="GroES-like"/>
    <property type="match status" value="1"/>
</dbReference>
<comment type="similarity">
    <text evidence="2">Belongs to the zinc-containing alcohol dehydrogenase family.</text>
</comment>
<protein>
    <submittedName>
        <fullName evidence="8">GroES-like protein</fullName>
    </submittedName>
</protein>
<evidence type="ECO:0000256" key="1">
    <source>
        <dbReference type="ARBA" id="ARBA00001947"/>
    </source>
</evidence>
<proteinExistence type="inferred from homology"/>